<dbReference type="NCBIfam" id="TIGR01646">
    <property type="entry name" value="vgr_GE"/>
    <property type="match status" value="1"/>
</dbReference>
<dbReference type="RefSeq" id="WP_161142656.1">
    <property type="nucleotide sequence ID" value="NZ_SPKJ01000152.1"/>
</dbReference>
<dbReference type="Gene3D" id="3.55.50.10">
    <property type="entry name" value="Baseplate protein-like domains"/>
    <property type="match status" value="1"/>
</dbReference>
<evidence type="ECO:0000313" key="6">
    <source>
        <dbReference type="EMBL" id="MYZ50333.1"/>
    </source>
</evidence>
<dbReference type="Gene3D" id="4.10.220.110">
    <property type="match status" value="1"/>
</dbReference>
<dbReference type="OrthoDB" id="9762420at2"/>
<evidence type="ECO:0000259" key="5">
    <source>
        <dbReference type="Pfam" id="PF22178"/>
    </source>
</evidence>
<dbReference type="Gene3D" id="2.40.50.230">
    <property type="entry name" value="Gp5 N-terminal domain"/>
    <property type="match status" value="1"/>
</dbReference>
<dbReference type="EMBL" id="SPKJ01000152">
    <property type="protein sequence ID" value="MYZ50333.1"/>
    <property type="molecule type" value="Genomic_DNA"/>
</dbReference>
<dbReference type="SUPFAM" id="SSF69349">
    <property type="entry name" value="Phage fibre proteins"/>
    <property type="match status" value="1"/>
</dbReference>
<dbReference type="InterPro" id="IPR054030">
    <property type="entry name" value="Gp5_Vgr_C"/>
</dbReference>
<evidence type="ECO:0000256" key="2">
    <source>
        <dbReference type="ARBA" id="ARBA00005558"/>
    </source>
</evidence>
<dbReference type="PANTHER" id="PTHR32305:SF15">
    <property type="entry name" value="PROTEIN RHSA-RELATED"/>
    <property type="match status" value="1"/>
</dbReference>
<evidence type="ECO:0000313" key="7">
    <source>
        <dbReference type="Proteomes" id="UP000773614"/>
    </source>
</evidence>
<dbReference type="PANTHER" id="PTHR32305">
    <property type="match status" value="1"/>
</dbReference>
<dbReference type="Gene3D" id="2.30.110.50">
    <property type="match status" value="1"/>
</dbReference>
<dbReference type="AlphaFoldDB" id="A0A964T861"/>
<dbReference type="Pfam" id="PF04717">
    <property type="entry name" value="Phage_base_V"/>
    <property type="match status" value="1"/>
</dbReference>
<evidence type="ECO:0000259" key="4">
    <source>
        <dbReference type="Pfam" id="PF04717"/>
    </source>
</evidence>
<accession>A0A964T861</accession>
<dbReference type="Pfam" id="PF05954">
    <property type="entry name" value="Phage_GPD"/>
    <property type="match status" value="1"/>
</dbReference>
<dbReference type="InterPro" id="IPR037026">
    <property type="entry name" value="Vgr_OB-fold_dom_sf"/>
</dbReference>
<dbReference type="InterPro" id="IPR017847">
    <property type="entry name" value="T6SS_RhsGE_Vgr_subset"/>
</dbReference>
<proteinExistence type="inferred from homology"/>
<dbReference type="NCBIfam" id="TIGR03361">
    <property type="entry name" value="VI_Rhs_Vgr"/>
    <property type="match status" value="1"/>
</dbReference>
<comment type="subcellular location">
    <subcellularLocation>
        <location evidence="1">Secreted</location>
    </subcellularLocation>
</comment>
<name>A0A964T861_9HYPH</name>
<dbReference type="InterPro" id="IPR006531">
    <property type="entry name" value="Gp5/Vgr_OB"/>
</dbReference>
<keyword evidence="7" id="KW-1185">Reference proteome</keyword>
<dbReference type="GO" id="GO:0005576">
    <property type="term" value="C:extracellular region"/>
    <property type="evidence" value="ECO:0007669"/>
    <property type="project" value="UniProtKB-SubCell"/>
</dbReference>
<gene>
    <name evidence="6" type="primary">tssI</name>
    <name evidence="6" type="ORF">E4O86_21725</name>
</gene>
<keyword evidence="3" id="KW-0964">Secreted</keyword>
<evidence type="ECO:0000256" key="3">
    <source>
        <dbReference type="ARBA" id="ARBA00022525"/>
    </source>
</evidence>
<evidence type="ECO:0000256" key="1">
    <source>
        <dbReference type="ARBA" id="ARBA00004613"/>
    </source>
</evidence>
<sequence length="601" mass="66722">MANSVQQAGRAGELDTPLGQDVLVLTRFSGTEALSELFEYRVDALCTQEDVSFDDILGKHCSVGLSAVGNRDRWFDGILTEVEGLGDTIEGPMYRLVLRPWFWLLSRRTNSLIFHEQTAPDIIAAIFSAHGGLAEFESLLSKGYPELEYCVQYQESDMAFVSRLMERHGISFHFRHERGRHTLVMGDSLSSYAAVAGSKRPYYPPSGNYRRSEEHFSRWSPERRFTTGKVTLNDYDFKKPSADLEAEKTGDAGYEHGQLESYVYPGNYVSEGDGETYAQVRLDMERAADTRFYAVGDCATCYPGALVTLEKHPNAALNVEYLVLRCRHTYYAEAYRSGGAAESDEPYQGEYEFMPSSRNYAPPNVTARPRIPGPQTAKVVGEGEIDCDEHGRILVRFHWDRNQDQSMRCRLAQVWAGKQWGGIFIPRVGMEVVVEFLEGDPDSPLVIGCVYNGDNKPPYPLPGEKNTAGWKSNSTTGGGGYNEIAFIDTKGQEVLRVHAERDLTTAVGRDEQRTIGRNRSGTVGANDSLHVGAELYVWAKDKITFEVGKSSIVMDGMSVTITSPIVEVKAAMQFKSSSGMVSEHSAAALMDIKGTIVKINT</sequence>
<organism evidence="6 7">
    <name type="scientific">Propylenella binzhouense</name>
    <dbReference type="NCBI Taxonomy" id="2555902"/>
    <lineage>
        <taxon>Bacteria</taxon>
        <taxon>Pseudomonadati</taxon>
        <taxon>Pseudomonadota</taxon>
        <taxon>Alphaproteobacteria</taxon>
        <taxon>Hyphomicrobiales</taxon>
        <taxon>Propylenellaceae</taxon>
        <taxon>Propylenella</taxon>
    </lineage>
</organism>
<dbReference type="Proteomes" id="UP000773614">
    <property type="component" value="Unassembled WGS sequence"/>
</dbReference>
<comment type="caution">
    <text evidence="6">The sequence shown here is derived from an EMBL/GenBank/DDBJ whole genome shotgun (WGS) entry which is preliminary data.</text>
</comment>
<dbReference type="SUPFAM" id="SSF69279">
    <property type="entry name" value="Phage tail proteins"/>
    <property type="match status" value="2"/>
</dbReference>
<dbReference type="SUPFAM" id="SSF69255">
    <property type="entry name" value="gp5 N-terminal domain-like"/>
    <property type="match status" value="1"/>
</dbReference>
<feature type="domain" description="Gp5/Type VI secretion system Vgr protein OB-fold" evidence="4">
    <location>
        <begin position="386"/>
        <end position="451"/>
    </location>
</feature>
<dbReference type="Pfam" id="PF22178">
    <property type="entry name" value="Gp5_trimer_C"/>
    <property type="match status" value="1"/>
</dbReference>
<protein>
    <submittedName>
        <fullName evidence="6">Type VI secretion system tip protein VgrG</fullName>
    </submittedName>
</protein>
<dbReference type="InterPro" id="IPR006533">
    <property type="entry name" value="T6SS_Vgr_RhsGE"/>
</dbReference>
<comment type="similarity">
    <text evidence="2">Belongs to the VgrG protein family.</text>
</comment>
<feature type="domain" description="Gp5/Type VI secretion system Vgr C-terminal trimerisation" evidence="5">
    <location>
        <begin position="469"/>
        <end position="560"/>
    </location>
</feature>
<reference evidence="6" key="1">
    <citation type="submission" date="2019-03" db="EMBL/GenBank/DDBJ databases">
        <title>Afifella sp. nov., isolated from activated sludge.</title>
        <authorList>
            <person name="Li Q."/>
            <person name="Liu Y."/>
        </authorList>
    </citation>
    <scope>NUCLEOTIDE SEQUENCE</scope>
    <source>
        <strain evidence="6">L72</strain>
    </source>
</reference>
<dbReference type="InterPro" id="IPR050708">
    <property type="entry name" value="T6SS_VgrG/RHS"/>
</dbReference>